<evidence type="ECO:0000256" key="12">
    <source>
        <dbReference type="HAMAP-Rule" id="MF_00204"/>
    </source>
</evidence>
<comment type="caution">
    <text evidence="17">The sequence shown here is derived from an EMBL/GenBank/DDBJ whole genome shotgun (WGS) entry which is preliminary data.</text>
</comment>
<protein>
    <recommendedName>
        <fullName evidence="11 12">UvrABC system protein B</fullName>
        <shortName evidence="12">Protein UvrB</shortName>
    </recommendedName>
    <alternativeName>
        <fullName evidence="12">Excinuclease ABC subunit B</fullName>
    </alternativeName>
</protein>
<keyword evidence="3 12" id="KW-0963">Cytoplasm</keyword>
<dbReference type="InterPro" id="IPR036876">
    <property type="entry name" value="UVR_dom_sf"/>
</dbReference>
<dbReference type="CDD" id="cd18790">
    <property type="entry name" value="SF2_C_UvrB"/>
    <property type="match status" value="1"/>
</dbReference>
<keyword evidence="7 12" id="KW-0067">ATP-binding</keyword>
<comment type="subcellular location">
    <subcellularLocation>
        <location evidence="1 12 13">Cytoplasm</location>
    </subcellularLocation>
</comment>
<dbReference type="SUPFAM" id="SSF52540">
    <property type="entry name" value="P-loop containing nucleoside triphosphate hydrolases"/>
    <property type="match status" value="2"/>
</dbReference>
<dbReference type="Proteomes" id="UP000231252">
    <property type="component" value="Unassembled WGS sequence"/>
</dbReference>
<feature type="binding site" evidence="12">
    <location>
        <begin position="38"/>
        <end position="45"/>
    </location>
    <ligand>
        <name>ATP</name>
        <dbReference type="ChEBI" id="CHEBI:30616"/>
    </ligand>
</feature>
<dbReference type="Pfam" id="PF02151">
    <property type="entry name" value="UVR"/>
    <property type="match status" value="1"/>
</dbReference>
<dbReference type="GO" id="GO:0005524">
    <property type="term" value="F:ATP binding"/>
    <property type="evidence" value="ECO:0007669"/>
    <property type="project" value="UniProtKB-UniRule"/>
</dbReference>
<feature type="domain" description="Helicase ATP-binding" evidence="15">
    <location>
        <begin position="25"/>
        <end position="158"/>
    </location>
</feature>
<keyword evidence="5 12" id="KW-0227">DNA damage</keyword>
<dbReference type="Pfam" id="PF00271">
    <property type="entry name" value="Helicase_C"/>
    <property type="match status" value="1"/>
</dbReference>
<name>A0A2H0XC18_UNCKA</name>
<evidence type="ECO:0000256" key="13">
    <source>
        <dbReference type="RuleBase" id="RU003587"/>
    </source>
</evidence>
<organism evidence="17 18">
    <name type="scientific">candidate division WWE3 bacterium CG08_land_8_20_14_0_20_41_10</name>
    <dbReference type="NCBI Taxonomy" id="1975085"/>
    <lineage>
        <taxon>Bacteria</taxon>
        <taxon>Katanobacteria</taxon>
    </lineage>
</organism>
<evidence type="ECO:0000256" key="9">
    <source>
        <dbReference type="ARBA" id="ARBA00023204"/>
    </source>
</evidence>
<comment type="similarity">
    <text evidence="2 12 13">Belongs to the UvrB family.</text>
</comment>
<evidence type="ECO:0000256" key="10">
    <source>
        <dbReference type="ARBA" id="ARBA00026033"/>
    </source>
</evidence>
<evidence type="ECO:0000256" key="8">
    <source>
        <dbReference type="ARBA" id="ARBA00022881"/>
    </source>
</evidence>
<dbReference type="InterPro" id="IPR001650">
    <property type="entry name" value="Helicase_C-like"/>
</dbReference>
<dbReference type="InterPro" id="IPR024759">
    <property type="entry name" value="UvrB_YAD/RRR_dom"/>
</dbReference>
<dbReference type="CDD" id="cd17916">
    <property type="entry name" value="DEXHc_UvrB"/>
    <property type="match status" value="1"/>
</dbReference>
<keyword evidence="9 12" id="KW-0234">DNA repair</keyword>
<evidence type="ECO:0000256" key="5">
    <source>
        <dbReference type="ARBA" id="ARBA00022763"/>
    </source>
</evidence>
<reference evidence="18" key="1">
    <citation type="submission" date="2017-09" db="EMBL/GenBank/DDBJ databases">
        <title>Depth-based differentiation of microbial function through sediment-hosted aquifers and enrichment of novel symbionts in the deep terrestrial subsurface.</title>
        <authorList>
            <person name="Probst A.J."/>
            <person name="Ladd B."/>
            <person name="Jarett J.K."/>
            <person name="Geller-Mcgrath D.E."/>
            <person name="Sieber C.M.K."/>
            <person name="Emerson J.B."/>
            <person name="Anantharaman K."/>
            <person name="Thomas B.C."/>
            <person name="Malmstrom R."/>
            <person name="Stieglmeier M."/>
            <person name="Klingl A."/>
            <person name="Woyke T."/>
            <person name="Ryan C.M."/>
            <person name="Banfield J.F."/>
        </authorList>
    </citation>
    <scope>NUCLEOTIDE SEQUENCE [LARGE SCALE GENOMIC DNA]</scope>
</reference>
<dbReference type="Gene3D" id="4.10.860.10">
    <property type="entry name" value="UVR domain"/>
    <property type="match status" value="1"/>
</dbReference>
<dbReference type="InterPro" id="IPR004807">
    <property type="entry name" value="UvrB"/>
</dbReference>
<feature type="short sequence motif" description="Beta-hairpin" evidence="12">
    <location>
        <begin position="91"/>
        <end position="114"/>
    </location>
</feature>
<dbReference type="Pfam" id="PF17757">
    <property type="entry name" value="UvrB_inter"/>
    <property type="match status" value="1"/>
</dbReference>
<evidence type="ECO:0000259" key="14">
    <source>
        <dbReference type="PROSITE" id="PS50151"/>
    </source>
</evidence>
<comment type="function">
    <text evidence="12">The UvrABC repair system catalyzes the recognition and processing of DNA lesions. A damage recognition complex composed of 2 UvrA and 2 UvrB subunits scans DNA for abnormalities. Upon binding of the UvrA(2)B(2) complex to a putative damaged site, the DNA wraps around one UvrB monomer. DNA wrap is dependent on ATP binding by UvrB and probably causes local melting of the DNA helix, facilitating insertion of UvrB beta-hairpin between the DNA strands. Then UvrB probes one DNA strand for the presence of a lesion. If a lesion is found the UvrA subunits dissociate and the UvrB-DNA preincision complex is formed. This complex is subsequently bound by UvrC and the second UvrB is released. If no lesion is found, the DNA wraps around the other UvrB subunit that will check the other stand for damage.</text>
</comment>
<dbReference type="SUPFAM" id="SSF46600">
    <property type="entry name" value="C-terminal UvrC-binding domain of UvrB"/>
    <property type="match status" value="1"/>
</dbReference>
<dbReference type="PANTHER" id="PTHR24029:SF0">
    <property type="entry name" value="UVRABC SYSTEM PROTEIN B"/>
    <property type="match status" value="1"/>
</dbReference>
<dbReference type="InterPro" id="IPR006935">
    <property type="entry name" value="Helicase/UvrB_N"/>
</dbReference>
<evidence type="ECO:0000313" key="18">
    <source>
        <dbReference type="Proteomes" id="UP000231252"/>
    </source>
</evidence>
<dbReference type="SMART" id="SM00490">
    <property type="entry name" value="HELICc"/>
    <property type="match status" value="1"/>
</dbReference>
<dbReference type="HAMAP" id="MF_00204">
    <property type="entry name" value="UvrB"/>
    <property type="match status" value="1"/>
</dbReference>
<dbReference type="Pfam" id="PF12344">
    <property type="entry name" value="UvrB"/>
    <property type="match status" value="1"/>
</dbReference>
<evidence type="ECO:0000256" key="2">
    <source>
        <dbReference type="ARBA" id="ARBA00008533"/>
    </source>
</evidence>
<dbReference type="GO" id="GO:0009432">
    <property type="term" value="P:SOS response"/>
    <property type="evidence" value="ECO:0007669"/>
    <property type="project" value="UniProtKB-UniRule"/>
</dbReference>
<sequence>MQVFNLKSTYKPTGDQPQAIKKLTQWVKEGQPHQTLLGVTGSGKTFSVANLIQNVQKPTLIMLHNKTLAAQLYQEFRDYFPENAVEYFVSYYDYYQPESYIPQTDTYIEKDADINEEIDKLRLSATTSLMTRKDVIVVASVSCIYNLGSPAEYSKVALELRVGMKIRLTDLLFRLAQIYYERNEFEFKRGTYRVRGESVDVYPAYVDYGVRLEVLDGVLMAIDFFDPLTGDSLSYTGLLEERRGSHTKSATQNEGDYNKMQARQGGFTMIYPAKHYVTNEERRGEGIKQIEVDLEKRLKELKDAGKNIEAYRLEQRTRYDLEMVQEIGYCKGIENYSRYFDGRAPGDAPYPLLDFFPKDYLTVIDESHISVPQIRGMYNGDRSRKQTLIDYGFRLPSALDNRPLNFEEFLQKVGQVVYTSATPDEWEITKSEGRVAEQLIRPTGILDPPVTILPSKGQVDDLIARIAVCVKRGERVLVTTLTKRMAEELSTYLVEKKIKVTYLHSDIKTLERTDILDNLRRGQYDVLVGINLLREGLDLPEVSLVAILDADKEGFLRSQTSLVQTMGRAARHINGEVVMYADNITGSMKRAIEEVTRRRATQEAYNKAHNIVPVQITKPIREKLIDEIIEEQLSSLGGAKRSKLEVDYRSLPPNELKKEIKRLEQEMKYQAENLNFEQAARLRDLVKSLKNCFSLQKFFDQVEP</sequence>
<keyword evidence="4 12" id="KW-0547">Nucleotide-binding</keyword>
<gene>
    <name evidence="12" type="primary">uvrB</name>
    <name evidence="17" type="ORF">COT50_01870</name>
</gene>
<dbReference type="InterPro" id="IPR041471">
    <property type="entry name" value="UvrB_inter"/>
</dbReference>
<evidence type="ECO:0000256" key="1">
    <source>
        <dbReference type="ARBA" id="ARBA00004496"/>
    </source>
</evidence>
<evidence type="ECO:0000256" key="3">
    <source>
        <dbReference type="ARBA" id="ARBA00022490"/>
    </source>
</evidence>
<dbReference type="InterPro" id="IPR014001">
    <property type="entry name" value="Helicase_ATP-bd"/>
</dbReference>
<dbReference type="GO" id="GO:0009381">
    <property type="term" value="F:excinuclease ABC activity"/>
    <property type="evidence" value="ECO:0007669"/>
    <property type="project" value="UniProtKB-UniRule"/>
</dbReference>
<evidence type="ECO:0000259" key="15">
    <source>
        <dbReference type="PROSITE" id="PS51192"/>
    </source>
</evidence>
<dbReference type="PROSITE" id="PS50151">
    <property type="entry name" value="UVR"/>
    <property type="match status" value="1"/>
</dbReference>
<dbReference type="Pfam" id="PF04851">
    <property type="entry name" value="ResIII"/>
    <property type="match status" value="1"/>
</dbReference>
<dbReference type="SMART" id="SM00487">
    <property type="entry name" value="DEXDc"/>
    <property type="match status" value="1"/>
</dbReference>
<dbReference type="EMBL" id="PEYU01000033">
    <property type="protein sequence ID" value="PIS22452.1"/>
    <property type="molecule type" value="Genomic_DNA"/>
</dbReference>
<feature type="domain" description="UVR" evidence="14">
    <location>
        <begin position="657"/>
        <end position="692"/>
    </location>
</feature>
<dbReference type="GO" id="GO:0006289">
    <property type="term" value="P:nucleotide-excision repair"/>
    <property type="evidence" value="ECO:0007669"/>
    <property type="project" value="UniProtKB-UniRule"/>
</dbReference>
<dbReference type="GO" id="GO:0009380">
    <property type="term" value="C:excinuclease repair complex"/>
    <property type="evidence" value="ECO:0007669"/>
    <property type="project" value="InterPro"/>
</dbReference>
<comment type="subunit">
    <text evidence="10 12 13">Forms a heterotetramer with UvrA during the search for lesions. Interacts with UvrC in an incision complex.</text>
</comment>
<evidence type="ECO:0000256" key="11">
    <source>
        <dbReference type="ARBA" id="ARBA00029504"/>
    </source>
</evidence>
<keyword evidence="6 12" id="KW-0228">DNA excision</keyword>
<comment type="domain">
    <text evidence="12">The beta-hairpin motif is involved in DNA binding.</text>
</comment>
<dbReference type="Gene3D" id="3.40.50.300">
    <property type="entry name" value="P-loop containing nucleotide triphosphate hydrolases"/>
    <property type="match status" value="3"/>
</dbReference>
<dbReference type="PANTHER" id="PTHR24029">
    <property type="entry name" value="UVRABC SYSTEM PROTEIN B"/>
    <property type="match status" value="1"/>
</dbReference>
<dbReference type="GO" id="GO:0005737">
    <property type="term" value="C:cytoplasm"/>
    <property type="evidence" value="ECO:0007669"/>
    <property type="project" value="UniProtKB-SubCell"/>
</dbReference>
<proteinExistence type="inferred from homology"/>
<dbReference type="InterPro" id="IPR027417">
    <property type="entry name" value="P-loop_NTPase"/>
</dbReference>
<evidence type="ECO:0000256" key="7">
    <source>
        <dbReference type="ARBA" id="ARBA00022840"/>
    </source>
</evidence>
<feature type="domain" description="Helicase C-terminal" evidence="16">
    <location>
        <begin position="461"/>
        <end position="620"/>
    </location>
</feature>
<evidence type="ECO:0000313" key="17">
    <source>
        <dbReference type="EMBL" id="PIS22452.1"/>
    </source>
</evidence>
<dbReference type="GO" id="GO:0016887">
    <property type="term" value="F:ATP hydrolysis activity"/>
    <property type="evidence" value="ECO:0007669"/>
    <property type="project" value="InterPro"/>
</dbReference>
<dbReference type="PROSITE" id="PS51192">
    <property type="entry name" value="HELICASE_ATP_BIND_1"/>
    <property type="match status" value="1"/>
</dbReference>
<dbReference type="AlphaFoldDB" id="A0A2H0XC18"/>
<keyword evidence="12 13" id="KW-0742">SOS response</keyword>
<keyword evidence="8 12" id="KW-0267">Excision nuclease</keyword>
<evidence type="ECO:0000259" key="16">
    <source>
        <dbReference type="PROSITE" id="PS51194"/>
    </source>
</evidence>
<dbReference type="PROSITE" id="PS51194">
    <property type="entry name" value="HELICASE_CTER"/>
    <property type="match status" value="1"/>
</dbReference>
<dbReference type="InterPro" id="IPR001943">
    <property type="entry name" value="UVR_dom"/>
</dbReference>
<dbReference type="GO" id="GO:0003677">
    <property type="term" value="F:DNA binding"/>
    <property type="evidence" value="ECO:0007669"/>
    <property type="project" value="UniProtKB-UniRule"/>
</dbReference>
<accession>A0A2H0XC18</accession>
<evidence type="ECO:0000256" key="6">
    <source>
        <dbReference type="ARBA" id="ARBA00022769"/>
    </source>
</evidence>
<evidence type="ECO:0000256" key="4">
    <source>
        <dbReference type="ARBA" id="ARBA00022741"/>
    </source>
</evidence>